<dbReference type="OMA" id="DIAQNIC"/>
<keyword evidence="1" id="KW-0812">Transmembrane</keyword>
<sequence length="363" mass="38975">MKQIIILAIFFLAAFYAVQGEQCDLYYEEYACGGFNTTCGLNVTSGQQLLCQTGYYCQFANKDDKLGLCQESIDLGGKCTDDDQCLGSYDCENGVCAETQFAQLGEECASTADCYSKLICSTATKTCTNSSTTCHDDYDCQFDENCGKDNQCFAPIAVGQVCDKDDECGTYSLCEKLANGTKVCAAPYSLAENAICSDNGNPNKITSCDANKGLVCLKDVCSLVNTNTLTPTPSDVKCNSTATTTCQDFEDCICTSAGDQGKCYQTSATPTQSLQCAKANSKFIQCLITNKCQNIVKPSSCLYNHCASEYCDMKDGCALPQAINQVENCQDIAQNICAVTGSSSTIAIPMFTVVALVLSVFFF</sequence>
<keyword evidence="4" id="KW-1185">Reference proteome</keyword>
<dbReference type="EMBL" id="GL883029">
    <property type="protein sequence ID" value="EGG13532.1"/>
    <property type="molecule type" value="Genomic_DNA"/>
</dbReference>
<evidence type="ECO:0000256" key="2">
    <source>
        <dbReference type="SAM" id="SignalP"/>
    </source>
</evidence>
<dbReference type="GeneID" id="14865548"/>
<dbReference type="PANTHER" id="PTHR33459">
    <property type="entry name" value="DD-GDCA PROTEIN"/>
    <property type="match status" value="1"/>
</dbReference>
<feature type="signal peptide" evidence="2">
    <location>
        <begin position="1"/>
        <end position="20"/>
    </location>
</feature>
<evidence type="ECO:0000313" key="4">
    <source>
        <dbReference type="Proteomes" id="UP000007797"/>
    </source>
</evidence>
<keyword evidence="2" id="KW-0732">Signal</keyword>
<dbReference type="PANTHER" id="PTHR33459:SF7">
    <property type="entry name" value="DD-GDCA PROTEIN"/>
    <property type="match status" value="1"/>
</dbReference>
<evidence type="ECO:0000313" key="3">
    <source>
        <dbReference type="EMBL" id="EGG13532.1"/>
    </source>
</evidence>
<dbReference type="OrthoDB" id="5912242at2759"/>
<dbReference type="KEGG" id="dfa:DFA_11293"/>
<dbReference type="AlphaFoldDB" id="F4QC45"/>
<proteinExistence type="predicted"/>
<accession>F4QC45</accession>
<dbReference type="RefSeq" id="XP_004350236.1">
    <property type="nucleotide sequence ID" value="XM_004350186.1"/>
</dbReference>
<feature type="transmembrane region" description="Helical" evidence="1">
    <location>
        <begin position="344"/>
        <end position="362"/>
    </location>
</feature>
<name>F4QC45_CACFS</name>
<organism evidence="3 4">
    <name type="scientific">Cavenderia fasciculata</name>
    <name type="common">Slime mold</name>
    <name type="synonym">Dictyostelium fasciculatum</name>
    <dbReference type="NCBI Taxonomy" id="261658"/>
    <lineage>
        <taxon>Eukaryota</taxon>
        <taxon>Amoebozoa</taxon>
        <taxon>Evosea</taxon>
        <taxon>Eumycetozoa</taxon>
        <taxon>Dictyostelia</taxon>
        <taxon>Acytosteliales</taxon>
        <taxon>Cavenderiaceae</taxon>
        <taxon>Cavenderia</taxon>
    </lineage>
</organism>
<feature type="chain" id="PRO_5003313970" evidence="2">
    <location>
        <begin position="21"/>
        <end position="363"/>
    </location>
</feature>
<dbReference type="InterPro" id="IPR052326">
    <property type="entry name" value="Diff-Dev_Assoc_Protein"/>
</dbReference>
<dbReference type="Proteomes" id="UP000007797">
    <property type="component" value="Unassembled WGS sequence"/>
</dbReference>
<evidence type="ECO:0000256" key="1">
    <source>
        <dbReference type="SAM" id="Phobius"/>
    </source>
</evidence>
<keyword evidence="1" id="KW-1133">Transmembrane helix</keyword>
<keyword evidence="1" id="KW-0472">Membrane</keyword>
<reference evidence="4" key="1">
    <citation type="journal article" date="2011" name="Genome Res.">
        <title>Phylogeny-wide analysis of social amoeba genomes highlights ancient origins for complex intercellular communication.</title>
        <authorList>
            <person name="Heidel A.J."/>
            <person name="Lawal H.M."/>
            <person name="Felder M."/>
            <person name="Schilde C."/>
            <person name="Helps N.R."/>
            <person name="Tunggal B."/>
            <person name="Rivero F."/>
            <person name="John U."/>
            <person name="Schleicher M."/>
            <person name="Eichinger L."/>
            <person name="Platzer M."/>
            <person name="Noegel A.A."/>
            <person name="Schaap P."/>
            <person name="Gloeckner G."/>
        </authorList>
    </citation>
    <scope>NUCLEOTIDE SEQUENCE [LARGE SCALE GENOMIC DNA]</scope>
    <source>
        <strain evidence="4">SH3</strain>
    </source>
</reference>
<gene>
    <name evidence="3" type="ORF">DFA_11293</name>
</gene>
<protein>
    <submittedName>
        <fullName evidence="3">Paramecium surface antigen repeat-containing protein</fullName>
    </submittedName>
</protein>